<feature type="compositionally biased region" description="Basic and acidic residues" evidence="7">
    <location>
        <begin position="374"/>
        <end position="383"/>
    </location>
</feature>
<dbReference type="PANTHER" id="PTHR24006">
    <property type="entry name" value="UBIQUITIN CARBOXYL-TERMINAL HYDROLASE"/>
    <property type="match status" value="1"/>
</dbReference>
<keyword evidence="10" id="KW-1185">Reference proteome</keyword>
<dbReference type="GO" id="GO:0004843">
    <property type="term" value="F:cysteine-type deubiquitinase activity"/>
    <property type="evidence" value="ECO:0007669"/>
    <property type="project" value="UniProtKB-EC"/>
</dbReference>
<proteinExistence type="predicted"/>
<keyword evidence="4" id="KW-0833">Ubl conjugation pathway</keyword>
<dbReference type="EC" id="3.4.19.12" evidence="2"/>
<dbReference type="Proteomes" id="UP000283269">
    <property type="component" value="Unassembled WGS sequence"/>
</dbReference>
<dbReference type="InterPro" id="IPR050164">
    <property type="entry name" value="Peptidase_C19"/>
</dbReference>
<accession>A0A409W2B1</accession>
<evidence type="ECO:0000256" key="2">
    <source>
        <dbReference type="ARBA" id="ARBA00012759"/>
    </source>
</evidence>
<dbReference type="InterPro" id="IPR001394">
    <property type="entry name" value="Peptidase_C19_UCH"/>
</dbReference>
<protein>
    <recommendedName>
        <fullName evidence="2">ubiquitinyl hydrolase 1</fullName>
        <ecNumber evidence="2">3.4.19.12</ecNumber>
    </recommendedName>
</protein>
<dbReference type="OrthoDB" id="429671at2759"/>
<comment type="caution">
    <text evidence="9">The sequence shown here is derived from an EMBL/GenBank/DDBJ whole genome shotgun (WGS) entry which is preliminary data.</text>
</comment>
<dbReference type="GO" id="GO:0005829">
    <property type="term" value="C:cytosol"/>
    <property type="evidence" value="ECO:0007669"/>
    <property type="project" value="TreeGrafter"/>
</dbReference>
<dbReference type="Gene3D" id="3.90.70.10">
    <property type="entry name" value="Cysteine proteinases"/>
    <property type="match status" value="1"/>
</dbReference>
<dbReference type="InParanoid" id="A0A409W2B1"/>
<evidence type="ECO:0000256" key="4">
    <source>
        <dbReference type="ARBA" id="ARBA00022786"/>
    </source>
</evidence>
<dbReference type="GO" id="GO:0005634">
    <property type="term" value="C:nucleus"/>
    <property type="evidence" value="ECO:0007669"/>
    <property type="project" value="TreeGrafter"/>
</dbReference>
<feature type="region of interest" description="Disordered" evidence="7">
    <location>
        <begin position="202"/>
        <end position="228"/>
    </location>
</feature>
<evidence type="ECO:0000256" key="1">
    <source>
        <dbReference type="ARBA" id="ARBA00000707"/>
    </source>
</evidence>
<organism evidence="9 10">
    <name type="scientific">Psilocybe cyanescens</name>
    <dbReference type="NCBI Taxonomy" id="93625"/>
    <lineage>
        <taxon>Eukaryota</taxon>
        <taxon>Fungi</taxon>
        <taxon>Dikarya</taxon>
        <taxon>Basidiomycota</taxon>
        <taxon>Agaricomycotina</taxon>
        <taxon>Agaricomycetes</taxon>
        <taxon>Agaricomycetidae</taxon>
        <taxon>Agaricales</taxon>
        <taxon>Agaricineae</taxon>
        <taxon>Strophariaceae</taxon>
        <taxon>Psilocybe</taxon>
    </lineage>
</organism>
<keyword evidence="6" id="KW-0788">Thiol protease</keyword>
<name>A0A409W2B1_PSICY</name>
<keyword evidence="3" id="KW-0645">Protease</keyword>
<gene>
    <name evidence="9" type="ORF">CVT25_007900</name>
</gene>
<sequence length="715" mass="78633">MTRPSLSLKGSVCFSPLALNFEQLEYLQNQEIKSVRKAMFFSNDISVRDFAENVWELGAEKCQVILDVSFQLREDTLVRFRQVLNPMQRPSESELHQPFHGHFHAYQIGRVLRRGISEDNPMVYQPGRSDRPAPSKIHGRHSPILPRPRPPRPQHWAPAPVRLRLWVPSPPRRGMRPVSSVVGFWIPAAALAAGAAMGLSGSRRSELIAPPTSDPQHPTPPPTSTTTSGAINFTVAAAPANTALALSKHIEAAMGATLKIRPCGLAGEQREHVLRALGAAGDGALPAVSPAFWGAWAGGAGWGEGWGGKETETETEEKGRETPLVDATIEFLGEFVDDKDKEVAKAVNGNGGANGNTLASTFAVASGNGNGFGKEAKGRREGERDEDDWDGESFLPTGIYDAIKAKMRFDSMRGRHQEDAEEFFAFYLDTLEEELLTLLIPPTPPAPGPSLRQVNGVEPGAGTGVEEDGWLGVGTRNRMVHTRTIRATESPITRIFGGKFRSTLRVPGQKDLVIVEDWRTLSLDIEIHSIQDAPSYVTQTQGQDMRTVEAQQQVLIEALPPILVLYIKRFCYDTAVRGVVKEGKQVVFGPELEIGSGRDWILNDTIVDVMVPAAKKAQPVRCKLFGGMFFFLVFSHLPFSPPHPYSAVPPRTVRVRRALYPGRAPSIPIPHIHTQCECKCEAEPPRKWVRINDNLVLDVQPVWEMRGEAEGMAKA</sequence>
<feature type="region of interest" description="Disordered" evidence="7">
    <location>
        <begin position="125"/>
        <end position="156"/>
    </location>
</feature>
<dbReference type="AlphaFoldDB" id="A0A409W2B1"/>
<dbReference type="PANTHER" id="PTHR24006:SF687">
    <property type="entry name" value="UBIQUITIN CARBOXYL-TERMINAL HYDROLASE 10"/>
    <property type="match status" value="1"/>
</dbReference>
<dbReference type="STRING" id="93625.A0A409W2B1"/>
<evidence type="ECO:0000256" key="5">
    <source>
        <dbReference type="ARBA" id="ARBA00022801"/>
    </source>
</evidence>
<evidence type="ECO:0000256" key="7">
    <source>
        <dbReference type="SAM" id="MobiDB-lite"/>
    </source>
</evidence>
<dbReference type="EMBL" id="NHYD01003806">
    <property type="protein sequence ID" value="PPQ72650.1"/>
    <property type="molecule type" value="Genomic_DNA"/>
</dbReference>
<dbReference type="GO" id="GO:0006508">
    <property type="term" value="P:proteolysis"/>
    <property type="evidence" value="ECO:0007669"/>
    <property type="project" value="UniProtKB-KW"/>
</dbReference>
<dbReference type="InterPro" id="IPR038765">
    <property type="entry name" value="Papain-like_cys_pep_sf"/>
</dbReference>
<evidence type="ECO:0000259" key="8">
    <source>
        <dbReference type="Pfam" id="PF00443"/>
    </source>
</evidence>
<dbReference type="Pfam" id="PF00443">
    <property type="entry name" value="UCH"/>
    <property type="match status" value="1"/>
</dbReference>
<evidence type="ECO:0000313" key="10">
    <source>
        <dbReference type="Proteomes" id="UP000283269"/>
    </source>
</evidence>
<dbReference type="CDD" id="cd02257">
    <property type="entry name" value="Peptidase_C19"/>
    <property type="match status" value="1"/>
</dbReference>
<evidence type="ECO:0000313" key="9">
    <source>
        <dbReference type="EMBL" id="PPQ72650.1"/>
    </source>
</evidence>
<evidence type="ECO:0000256" key="3">
    <source>
        <dbReference type="ARBA" id="ARBA00022670"/>
    </source>
</evidence>
<feature type="domain" description="Peptidase C19 ubiquitin carboxyl-terminal hydrolase" evidence="8">
    <location>
        <begin position="407"/>
        <end position="594"/>
    </location>
</feature>
<comment type="catalytic activity">
    <reaction evidence="1">
        <text>Thiol-dependent hydrolysis of ester, thioester, amide, peptide and isopeptide bonds formed by the C-terminal Gly of ubiquitin (a 76-residue protein attached to proteins as an intracellular targeting signal).</text>
        <dbReference type="EC" id="3.4.19.12"/>
    </reaction>
</comment>
<dbReference type="SUPFAM" id="SSF54001">
    <property type="entry name" value="Cysteine proteinases"/>
    <property type="match status" value="1"/>
</dbReference>
<reference evidence="9 10" key="1">
    <citation type="journal article" date="2018" name="Evol. Lett.">
        <title>Horizontal gene cluster transfer increased hallucinogenic mushroom diversity.</title>
        <authorList>
            <person name="Reynolds H.T."/>
            <person name="Vijayakumar V."/>
            <person name="Gluck-Thaler E."/>
            <person name="Korotkin H.B."/>
            <person name="Matheny P.B."/>
            <person name="Slot J.C."/>
        </authorList>
    </citation>
    <scope>NUCLEOTIDE SEQUENCE [LARGE SCALE GENOMIC DNA]</scope>
    <source>
        <strain evidence="9 10">2631</strain>
    </source>
</reference>
<evidence type="ECO:0000256" key="6">
    <source>
        <dbReference type="ARBA" id="ARBA00022807"/>
    </source>
</evidence>
<dbReference type="GO" id="GO:0016579">
    <property type="term" value="P:protein deubiquitination"/>
    <property type="evidence" value="ECO:0007669"/>
    <property type="project" value="InterPro"/>
</dbReference>
<keyword evidence="5" id="KW-0378">Hydrolase</keyword>
<feature type="region of interest" description="Disordered" evidence="7">
    <location>
        <begin position="371"/>
        <end position="393"/>
    </location>
</feature>